<dbReference type="EMBL" id="MTAB01000006">
    <property type="protein sequence ID" value="OSI23569.1"/>
    <property type="molecule type" value="Genomic_DNA"/>
</dbReference>
<feature type="transmembrane region" description="Helical" evidence="1">
    <location>
        <begin position="98"/>
        <end position="117"/>
    </location>
</feature>
<organism evidence="2 3">
    <name type="scientific">Neisseria dumasiana</name>
    <dbReference type="NCBI Taxonomy" id="1931275"/>
    <lineage>
        <taxon>Bacteria</taxon>
        <taxon>Pseudomonadati</taxon>
        <taxon>Pseudomonadota</taxon>
        <taxon>Betaproteobacteria</taxon>
        <taxon>Neisseriales</taxon>
        <taxon>Neisseriaceae</taxon>
        <taxon>Neisseria</taxon>
    </lineage>
</organism>
<evidence type="ECO:0000313" key="3">
    <source>
        <dbReference type="Proteomes" id="UP000193303"/>
    </source>
</evidence>
<gene>
    <name evidence="2" type="ORF">BV912_03955</name>
</gene>
<sequence length="175" mass="20153">MNKEQKKKAENYIFYPLLASTVVIFIISPAYIDPNNRFDHMLNNLIDHYLLGNGYYSPTYYPFAAKITNSFSVVLAIIAGVFVGILRKDGIEYVSKSLWFACLVMLGLGIATFFLSLNPQEFREPTFRRSFGTSESFHNNPVLFLFMMIVKQVCIYAGIRVPLSLMLYYIDKIRK</sequence>
<comment type="caution">
    <text evidence="2">The sequence shown here is derived from an EMBL/GenBank/DDBJ whole genome shotgun (WGS) entry which is preliminary data.</text>
</comment>
<keyword evidence="1" id="KW-0812">Transmembrane</keyword>
<evidence type="ECO:0000256" key="1">
    <source>
        <dbReference type="SAM" id="Phobius"/>
    </source>
</evidence>
<dbReference type="Proteomes" id="UP000193303">
    <property type="component" value="Unassembled WGS sequence"/>
</dbReference>
<accession>A0A1X3DJE4</accession>
<protein>
    <submittedName>
        <fullName evidence="2">Uncharacterized protein</fullName>
    </submittedName>
</protein>
<reference evidence="3" key="1">
    <citation type="submission" date="2017-01" db="EMBL/GenBank/DDBJ databases">
        <authorList>
            <person name="Mah S.A."/>
            <person name="Swanson W.J."/>
            <person name="Moy G.W."/>
            <person name="Vacquier V.D."/>
        </authorList>
    </citation>
    <scope>NUCLEOTIDE SEQUENCE [LARGE SCALE GENOMIC DNA]</scope>
    <source>
        <strain evidence="3">124861</strain>
    </source>
</reference>
<dbReference type="OrthoDB" id="8608470at2"/>
<dbReference type="RefSeq" id="WP_054599515.1">
    <property type="nucleotide sequence ID" value="NZ_MTAB01000006.1"/>
</dbReference>
<feature type="transmembrane region" description="Helical" evidence="1">
    <location>
        <begin position="12"/>
        <end position="32"/>
    </location>
</feature>
<dbReference type="AlphaFoldDB" id="A0A1X3DJE4"/>
<evidence type="ECO:0000313" key="2">
    <source>
        <dbReference type="EMBL" id="OSI23569.1"/>
    </source>
</evidence>
<feature type="transmembrane region" description="Helical" evidence="1">
    <location>
        <begin position="142"/>
        <end position="170"/>
    </location>
</feature>
<proteinExistence type="predicted"/>
<keyword evidence="1" id="KW-0472">Membrane</keyword>
<keyword evidence="1" id="KW-1133">Transmembrane helix</keyword>
<name>A0A1X3DJE4_9NEIS</name>
<feature type="transmembrane region" description="Helical" evidence="1">
    <location>
        <begin position="67"/>
        <end position="86"/>
    </location>
</feature>